<dbReference type="Proteomes" id="UP001219933">
    <property type="component" value="Chromosome 2"/>
</dbReference>
<evidence type="ECO:0000313" key="4">
    <source>
        <dbReference type="Proteomes" id="UP001219933"/>
    </source>
</evidence>
<dbReference type="EMBL" id="CP119878">
    <property type="protein sequence ID" value="WFD35034.1"/>
    <property type="molecule type" value="Genomic_DNA"/>
</dbReference>
<keyword evidence="4" id="KW-1185">Reference proteome</keyword>
<evidence type="ECO:0000259" key="2">
    <source>
        <dbReference type="Pfam" id="PF20639"/>
    </source>
</evidence>
<accession>A0AAF0ETW2</accession>
<gene>
    <name evidence="3" type="ORF">MCUN1_001880</name>
</gene>
<feature type="compositionally biased region" description="Basic residues" evidence="1">
    <location>
        <begin position="755"/>
        <end position="764"/>
    </location>
</feature>
<sequence length="764" mass="83888">MSSLLNPERGATHLLSSSGRVEWRFPDSTEYRESPWCSEPVCLFPASGRHDIPAATDQELPHQAVYASGFLRSRHAGIDIPSRILARAIIDDAQERIRQEIRGDTTVGRTLAVYQTRVDEKQVLLLLCVGGLTRSDLCALLLTVASELVDGVFTAAVRPVFQTLAPIMQVCVSGELVLVRSVGSTFVGKIRHTRTGYVFDECSSIHTSYHRKPMHVDALLGGKGVAAIDSRGTLRLYDAHGKRCGNANRNAKLALGGERDPGWHLAWTGEAMLAASSSSVFSVDSRGEHACIVKPGYSPVSLGSSVNTALASLGDNEFALATTDYVLRYDIRSTAYPLHVWPHWRGFDRSLALTPYEHDRSVLLSSQDNRLLTLYEMSQGEHARRIAPCVLPSAAPPGRSPTPPHVHHEEGRALLLEQTMVGAVWARWIGSEAPIDVQWPPGAVRNSRRAHETQDPGPFGRSEKHIYDMRTAYRAAFLGWLGLSGPDTQTGNALPLIRAIRSASATDVSLCDISKSCLPTPAPIIHWNSTLGAALLHGELLDRFNDALMEYLGKHTNKVCLGSVRWNSSSDVSESLLAELASRRTFDPTHEHAARQEALDVMLACTHAGRGTREPRKQRHGNWRWDQQKAPALPEVSLGSMLPVEASSLSDGRAVELSDAAKLLLFEWPEGTDVHDYEYINPYQGLDLAMPAAPSSQPQVRSRRAVPQVSSQREVPSISSQHDTQYQSSQEEPFRGVQSQAVPGRFGQRAPAPQAKRRKRMGGF</sequence>
<feature type="domain" description="RRN6 K-rich C-terminal" evidence="2">
    <location>
        <begin position="696"/>
        <end position="764"/>
    </location>
</feature>
<reference evidence="3" key="1">
    <citation type="submission" date="2023-03" db="EMBL/GenBank/DDBJ databases">
        <title>Mating type loci evolution in Malassezia.</title>
        <authorList>
            <person name="Coelho M.A."/>
        </authorList>
    </citation>
    <scope>NUCLEOTIDE SEQUENCE</scope>
    <source>
        <strain evidence="3">CBS 11721</strain>
    </source>
</reference>
<dbReference type="AlphaFoldDB" id="A0AAF0ETW2"/>
<proteinExistence type="predicted"/>
<dbReference type="InterPro" id="IPR048536">
    <property type="entry name" value="Rrn6_K-rich"/>
</dbReference>
<dbReference type="SUPFAM" id="SSF101908">
    <property type="entry name" value="Putative isomerase YbhE"/>
    <property type="match status" value="1"/>
</dbReference>
<feature type="region of interest" description="Disordered" evidence="1">
    <location>
        <begin position="690"/>
        <end position="764"/>
    </location>
</feature>
<evidence type="ECO:0000256" key="1">
    <source>
        <dbReference type="SAM" id="MobiDB-lite"/>
    </source>
</evidence>
<dbReference type="Pfam" id="PF20639">
    <property type="entry name" value="Rrn6_K-rich"/>
    <property type="match status" value="1"/>
</dbReference>
<feature type="compositionally biased region" description="Polar residues" evidence="1">
    <location>
        <begin position="708"/>
        <end position="741"/>
    </location>
</feature>
<evidence type="ECO:0000313" key="3">
    <source>
        <dbReference type="EMBL" id="WFD35034.1"/>
    </source>
</evidence>
<organism evidence="3 4">
    <name type="scientific">Malassezia cuniculi</name>
    <dbReference type="NCBI Taxonomy" id="948313"/>
    <lineage>
        <taxon>Eukaryota</taxon>
        <taxon>Fungi</taxon>
        <taxon>Dikarya</taxon>
        <taxon>Basidiomycota</taxon>
        <taxon>Ustilaginomycotina</taxon>
        <taxon>Malasseziomycetes</taxon>
        <taxon>Malasseziales</taxon>
        <taxon>Malasseziaceae</taxon>
        <taxon>Malassezia</taxon>
    </lineage>
</organism>
<name>A0AAF0ETW2_9BASI</name>
<protein>
    <recommendedName>
        <fullName evidence="2">RRN6 K-rich C-terminal domain-containing protein</fullName>
    </recommendedName>
</protein>